<dbReference type="SMART" id="SM00248">
    <property type="entry name" value="ANK"/>
    <property type="match status" value="6"/>
</dbReference>
<evidence type="ECO:0000256" key="5">
    <source>
        <dbReference type="ARBA" id="ARBA00023043"/>
    </source>
</evidence>
<accession>A0AAP0HEF4</accession>
<dbReference type="PROSITE" id="PS50297">
    <property type="entry name" value="ANK_REP_REGION"/>
    <property type="match status" value="3"/>
</dbReference>
<keyword evidence="3" id="KW-0677">Repeat</keyword>
<feature type="domain" description="PGG" evidence="10">
    <location>
        <begin position="301"/>
        <end position="415"/>
    </location>
</feature>
<keyword evidence="5 7" id="KW-0040">ANK repeat</keyword>
<feature type="repeat" description="ANK" evidence="7">
    <location>
        <begin position="145"/>
        <end position="167"/>
    </location>
</feature>
<evidence type="ECO:0000259" key="10">
    <source>
        <dbReference type="Pfam" id="PF13962"/>
    </source>
</evidence>
<keyword evidence="2 9" id="KW-0812">Transmembrane</keyword>
<dbReference type="Pfam" id="PF13857">
    <property type="entry name" value="Ank_5"/>
    <property type="match status" value="1"/>
</dbReference>
<dbReference type="Pfam" id="PF13962">
    <property type="entry name" value="PGG"/>
    <property type="match status" value="1"/>
</dbReference>
<feature type="region of interest" description="Disordered" evidence="8">
    <location>
        <begin position="276"/>
        <end position="299"/>
    </location>
</feature>
<keyword evidence="6 9" id="KW-0472">Membrane</keyword>
<evidence type="ECO:0000256" key="2">
    <source>
        <dbReference type="ARBA" id="ARBA00022692"/>
    </source>
</evidence>
<comment type="subcellular location">
    <subcellularLocation>
        <location evidence="1">Membrane</location>
        <topology evidence="1">Multi-pass membrane protein</topology>
    </subcellularLocation>
</comment>
<evidence type="ECO:0000256" key="7">
    <source>
        <dbReference type="PROSITE-ProRule" id="PRU00023"/>
    </source>
</evidence>
<keyword evidence="4 9" id="KW-1133">Transmembrane helix</keyword>
<dbReference type="PANTHER" id="PTHR24186">
    <property type="entry name" value="PROTEIN PHOSPHATASE 1 REGULATORY SUBUNIT"/>
    <property type="match status" value="1"/>
</dbReference>
<evidence type="ECO:0000256" key="8">
    <source>
        <dbReference type="SAM" id="MobiDB-lite"/>
    </source>
</evidence>
<dbReference type="Gene3D" id="1.25.40.20">
    <property type="entry name" value="Ankyrin repeat-containing domain"/>
    <property type="match status" value="1"/>
</dbReference>
<evidence type="ECO:0000256" key="6">
    <source>
        <dbReference type="ARBA" id="ARBA00023136"/>
    </source>
</evidence>
<evidence type="ECO:0000313" key="12">
    <source>
        <dbReference type="Proteomes" id="UP001420932"/>
    </source>
</evidence>
<feature type="transmembrane region" description="Helical" evidence="9">
    <location>
        <begin position="390"/>
        <end position="417"/>
    </location>
</feature>
<sequence>MDRRLYEASLQGDVSSLLQLIQEDALILDRRVMISNNFTDDAICVNPLHIAAMRGHIDFAKVILEHKPELASKVDSQGFYPLHWASASTNVDMVRELSKAQRSVCLSTDGDGRTPLHVAVVEGRVEVIKELVRCEAKAVEVVLYGGETILHLCVKNGRLEALKVLLEWMKIKRFDHHMVVSVNSKDDDGNTLLHIAVAKRQIQIIELLLGNGVEVNALNRNGFTALDIMLQSPRELKDVQVFDLLQSANALRSSNVLQTTNNTNHVVTIKNTVASPASNRAAKTRRQRPSQDLVPHENNENWLEKKRSTLMVVASLIATMAFQGGVNPPGGVWQVDGSTNGVQYTAGQSVMSTKHPNEYVLYMFFNTVGFITSLSVTLLLISGIPLRKKLLIWTLTLIMWLSLTSMSIAYYLALLVISPSTNRSILPFINFVPSLKKVTVISIVKYAILGWLALLCVILVVHVLRFTVWLLKTLFKKIFMCICLSLRKIDRRD</sequence>
<dbReference type="Pfam" id="PF12796">
    <property type="entry name" value="Ank_2"/>
    <property type="match status" value="2"/>
</dbReference>
<dbReference type="PROSITE" id="PS50088">
    <property type="entry name" value="ANK_REPEAT"/>
    <property type="match status" value="3"/>
</dbReference>
<evidence type="ECO:0000256" key="3">
    <source>
        <dbReference type="ARBA" id="ARBA00022737"/>
    </source>
</evidence>
<name>A0AAP0HEF4_9MAGN</name>
<feature type="repeat" description="ANK" evidence="7">
    <location>
        <begin position="111"/>
        <end position="133"/>
    </location>
</feature>
<dbReference type="SUPFAM" id="SSF48403">
    <property type="entry name" value="Ankyrin repeat"/>
    <property type="match status" value="1"/>
</dbReference>
<reference evidence="11 12" key="1">
    <citation type="submission" date="2024-01" db="EMBL/GenBank/DDBJ databases">
        <title>Genome assemblies of Stephania.</title>
        <authorList>
            <person name="Yang L."/>
        </authorList>
    </citation>
    <scope>NUCLEOTIDE SEQUENCE [LARGE SCALE GENOMIC DNA]</scope>
    <source>
        <strain evidence="11">YNDBR</strain>
        <tissue evidence="11">Leaf</tissue>
    </source>
</reference>
<dbReference type="PRINTS" id="PR01415">
    <property type="entry name" value="ANKYRIN"/>
</dbReference>
<dbReference type="InterPro" id="IPR026961">
    <property type="entry name" value="PGG_dom"/>
</dbReference>
<comment type="caution">
    <text evidence="11">The sequence shown here is derived from an EMBL/GenBank/DDBJ whole genome shotgun (WGS) entry which is preliminary data.</text>
</comment>
<keyword evidence="12" id="KW-1185">Reference proteome</keyword>
<evidence type="ECO:0000256" key="1">
    <source>
        <dbReference type="ARBA" id="ARBA00004141"/>
    </source>
</evidence>
<dbReference type="AlphaFoldDB" id="A0AAP0HEF4"/>
<dbReference type="InterPro" id="IPR036770">
    <property type="entry name" value="Ankyrin_rpt-contain_sf"/>
</dbReference>
<organism evidence="11 12">
    <name type="scientific">Stephania yunnanensis</name>
    <dbReference type="NCBI Taxonomy" id="152371"/>
    <lineage>
        <taxon>Eukaryota</taxon>
        <taxon>Viridiplantae</taxon>
        <taxon>Streptophyta</taxon>
        <taxon>Embryophyta</taxon>
        <taxon>Tracheophyta</taxon>
        <taxon>Spermatophyta</taxon>
        <taxon>Magnoliopsida</taxon>
        <taxon>Ranunculales</taxon>
        <taxon>Menispermaceae</taxon>
        <taxon>Menispermoideae</taxon>
        <taxon>Cissampelideae</taxon>
        <taxon>Stephania</taxon>
    </lineage>
</organism>
<dbReference type="EMBL" id="JBBNAF010000053">
    <property type="protein sequence ID" value="KAK9081537.1"/>
    <property type="molecule type" value="Genomic_DNA"/>
</dbReference>
<evidence type="ECO:0000256" key="4">
    <source>
        <dbReference type="ARBA" id="ARBA00022989"/>
    </source>
</evidence>
<gene>
    <name evidence="11" type="ORF">Syun_030861</name>
</gene>
<dbReference type="GO" id="GO:0005886">
    <property type="term" value="C:plasma membrane"/>
    <property type="evidence" value="ECO:0007669"/>
    <property type="project" value="TreeGrafter"/>
</dbReference>
<feature type="repeat" description="ANK" evidence="7">
    <location>
        <begin position="188"/>
        <end position="220"/>
    </location>
</feature>
<feature type="transmembrane region" description="Helical" evidence="9">
    <location>
        <begin position="359"/>
        <end position="384"/>
    </location>
</feature>
<evidence type="ECO:0000313" key="11">
    <source>
        <dbReference type="EMBL" id="KAK9081537.1"/>
    </source>
</evidence>
<protein>
    <recommendedName>
        <fullName evidence="10">PGG domain-containing protein</fullName>
    </recommendedName>
</protein>
<feature type="transmembrane region" description="Helical" evidence="9">
    <location>
        <begin position="438"/>
        <end position="460"/>
    </location>
</feature>
<dbReference type="Proteomes" id="UP001420932">
    <property type="component" value="Unassembled WGS sequence"/>
</dbReference>
<dbReference type="InterPro" id="IPR002110">
    <property type="entry name" value="Ankyrin_rpt"/>
</dbReference>
<evidence type="ECO:0000256" key="9">
    <source>
        <dbReference type="SAM" id="Phobius"/>
    </source>
</evidence>
<dbReference type="PANTHER" id="PTHR24186:SF37">
    <property type="entry name" value="PGG DOMAIN-CONTAINING PROTEIN"/>
    <property type="match status" value="1"/>
</dbReference>
<proteinExistence type="predicted"/>